<dbReference type="OrthoDB" id="26856at10239"/>
<reference evidence="2 3" key="1">
    <citation type="journal article" date="2012" name="J. Virol.">
        <title>Complete Genome Sequences of 138 Mycobacteriophages.</title>
        <authorList>
            <consortium name="the Science Education Alliance Phage Hunters Advancing Genomics and Evolutionary Science Program"/>
            <consortium name="the KwaZulu-Natal Research Institute for Tuberculosis and HIV Mycobacterial Genetics Course Students"/>
            <consortium name="the Phage Hunters Integrating Research and Education Program"/>
            <person name="Hatfull G.F."/>
        </authorList>
    </citation>
    <scope>NUCLEOTIDE SEQUENCE [LARGE SCALE GENOMIC DNA]</scope>
</reference>
<organism evidence="2 3">
    <name type="scientific">Mycobacterium phage DS6A</name>
    <dbReference type="NCBI Taxonomy" id="45764"/>
    <lineage>
        <taxon>Viruses</taxon>
        <taxon>Duplodnaviria</taxon>
        <taxon>Heunggongvirae</taxon>
        <taxon>Uroviricota</taxon>
        <taxon>Caudoviricetes</taxon>
        <taxon>Hnatkovirus</taxon>
        <taxon>Hnatkovirus DS6A</taxon>
    </lineage>
</organism>
<evidence type="ECO:0000256" key="1">
    <source>
        <dbReference type="SAM" id="MobiDB-lite"/>
    </source>
</evidence>
<dbReference type="Pfam" id="PF04957">
    <property type="entry name" value="RMF"/>
    <property type="match status" value="1"/>
</dbReference>
<dbReference type="Proteomes" id="UP000005857">
    <property type="component" value="Segment"/>
</dbReference>
<dbReference type="GeneID" id="18990006"/>
<evidence type="ECO:0000313" key="2">
    <source>
        <dbReference type="EMBL" id="AER47562.1"/>
    </source>
</evidence>
<evidence type="ECO:0000313" key="3">
    <source>
        <dbReference type="Proteomes" id="UP000005857"/>
    </source>
</evidence>
<name>G8I4B8_9CAUD</name>
<protein>
    <submittedName>
        <fullName evidence="2">Uncharacterized protein</fullName>
    </submittedName>
</protein>
<accession>G8I4B8</accession>
<dbReference type="KEGG" id="vg:18990006"/>
<gene>
    <name evidence="2" type="primary">8</name>
    <name evidence="2" type="ORF">DS6A_8</name>
</gene>
<dbReference type="EMBL" id="JN698994">
    <property type="protein sequence ID" value="AER47562.1"/>
    <property type="molecule type" value="Genomic_DNA"/>
</dbReference>
<sequence length="71" mass="7457">MTPRAAALMQAMIDGRAARVGAQNPYAGDDYALARSWRLGYQSMLLDVTGGPAAGRQRPAAGWPAPVDLDA</sequence>
<dbReference type="RefSeq" id="YP_009018696.1">
    <property type="nucleotide sequence ID" value="NC_023744.1"/>
</dbReference>
<feature type="region of interest" description="Disordered" evidence="1">
    <location>
        <begin position="52"/>
        <end position="71"/>
    </location>
</feature>
<proteinExistence type="predicted"/>
<dbReference type="InterPro" id="IPR007040">
    <property type="entry name" value="Ribosome_modulation_factor"/>
</dbReference>
<keyword evidence="3" id="KW-1185">Reference proteome</keyword>